<reference evidence="7" key="1">
    <citation type="submission" date="2020-02" db="EMBL/GenBank/DDBJ databases">
        <authorList>
            <person name="Meier V. D."/>
        </authorList>
    </citation>
    <scope>NUCLEOTIDE SEQUENCE</scope>
    <source>
        <strain evidence="7">AVDCRST_MAG58</strain>
    </source>
</reference>
<dbReference type="GO" id="GO:0015074">
    <property type="term" value="P:DNA integration"/>
    <property type="evidence" value="ECO:0007669"/>
    <property type="project" value="UniProtKB-KW"/>
</dbReference>
<dbReference type="InterPro" id="IPR050090">
    <property type="entry name" value="Tyrosine_recombinase_XerCD"/>
</dbReference>
<evidence type="ECO:0000256" key="3">
    <source>
        <dbReference type="ARBA" id="ARBA00023172"/>
    </source>
</evidence>
<dbReference type="InterPro" id="IPR011010">
    <property type="entry name" value="DNA_brk_join_enz"/>
</dbReference>
<feature type="domain" description="Tyr recombinase" evidence="5">
    <location>
        <begin position="167"/>
        <end position="365"/>
    </location>
</feature>
<dbReference type="InterPro" id="IPR010998">
    <property type="entry name" value="Integrase_recombinase_N"/>
</dbReference>
<gene>
    <name evidence="7" type="ORF">AVDCRST_MAG58-2574</name>
</gene>
<sequence>MPAKGDGITKRRDGRYMARYTIETPEGPKRKTIYGRKYKEVEKKLAEARGDAARGLVFDADNLKLEEYLDRWLTDSVADTVRPTTFERYEQIVRVHIRPTLGNLKLKNVTPAHVRGLYREKLEVGLSPRTVQYIHVTLHKALKQAVADGLIPRNATEAVKPPQVRKEEIRPLSAEQVKILFEAVQGDRLEALYVLAVHTGLRQGELLGLKWGDVDLEAGTLQVRRTLTTAKGGPVLRAPKTKASRRTVKLSPTALETLRNHLMRQLGEIDQAGDLWRENGLIFASESGEPLDRRYITTHRFKPLLKRAGLPQIRYHDLRHTCATLLLTKNVNPKVVSEMLGHATIAIILDTYSHVLPNMQERAAAAMEDALT</sequence>
<dbReference type="PANTHER" id="PTHR30349:SF91">
    <property type="entry name" value="INTA PROTEIN"/>
    <property type="match status" value="1"/>
</dbReference>
<evidence type="ECO:0000259" key="5">
    <source>
        <dbReference type="PROSITE" id="PS51898"/>
    </source>
</evidence>
<dbReference type="GO" id="GO:0003677">
    <property type="term" value="F:DNA binding"/>
    <property type="evidence" value="ECO:0007669"/>
    <property type="project" value="UniProtKB-UniRule"/>
</dbReference>
<keyword evidence="1" id="KW-0229">DNA integration</keyword>
<dbReference type="SUPFAM" id="SSF56349">
    <property type="entry name" value="DNA breaking-rejoining enzymes"/>
    <property type="match status" value="1"/>
</dbReference>
<organism evidence="7">
    <name type="scientific">uncultured Rubrobacteraceae bacterium</name>
    <dbReference type="NCBI Taxonomy" id="349277"/>
    <lineage>
        <taxon>Bacteria</taxon>
        <taxon>Bacillati</taxon>
        <taxon>Actinomycetota</taxon>
        <taxon>Rubrobacteria</taxon>
        <taxon>Rubrobacterales</taxon>
        <taxon>Rubrobacteraceae</taxon>
        <taxon>environmental samples</taxon>
    </lineage>
</organism>
<dbReference type="GO" id="GO:0006310">
    <property type="term" value="P:DNA recombination"/>
    <property type="evidence" value="ECO:0007669"/>
    <property type="project" value="UniProtKB-KW"/>
</dbReference>
<dbReference type="Gene3D" id="1.10.443.10">
    <property type="entry name" value="Intergrase catalytic core"/>
    <property type="match status" value="1"/>
</dbReference>
<dbReference type="InterPro" id="IPR004107">
    <property type="entry name" value="Integrase_SAM-like_N"/>
</dbReference>
<accession>A0A6J4R780</accession>
<evidence type="ECO:0000313" key="7">
    <source>
        <dbReference type="EMBL" id="CAA9461057.1"/>
    </source>
</evidence>
<evidence type="ECO:0000256" key="2">
    <source>
        <dbReference type="ARBA" id="ARBA00023125"/>
    </source>
</evidence>
<dbReference type="CDD" id="cd01189">
    <property type="entry name" value="INT_ICEBs1_C_like"/>
    <property type="match status" value="1"/>
</dbReference>
<dbReference type="Pfam" id="PF00589">
    <property type="entry name" value="Phage_integrase"/>
    <property type="match status" value="1"/>
</dbReference>
<evidence type="ECO:0000259" key="6">
    <source>
        <dbReference type="PROSITE" id="PS51900"/>
    </source>
</evidence>
<dbReference type="Gene3D" id="1.10.150.130">
    <property type="match status" value="1"/>
</dbReference>
<proteinExistence type="predicted"/>
<dbReference type="InterPro" id="IPR013762">
    <property type="entry name" value="Integrase-like_cat_sf"/>
</dbReference>
<evidence type="ECO:0000256" key="1">
    <source>
        <dbReference type="ARBA" id="ARBA00022908"/>
    </source>
</evidence>
<feature type="domain" description="Core-binding (CB)" evidence="6">
    <location>
        <begin position="63"/>
        <end position="146"/>
    </location>
</feature>
<dbReference type="PROSITE" id="PS51898">
    <property type="entry name" value="TYR_RECOMBINASE"/>
    <property type="match status" value="1"/>
</dbReference>
<dbReference type="PANTHER" id="PTHR30349">
    <property type="entry name" value="PHAGE INTEGRASE-RELATED"/>
    <property type="match status" value="1"/>
</dbReference>
<evidence type="ECO:0000256" key="4">
    <source>
        <dbReference type="PROSITE-ProRule" id="PRU01248"/>
    </source>
</evidence>
<dbReference type="InterPro" id="IPR044068">
    <property type="entry name" value="CB"/>
</dbReference>
<dbReference type="AlphaFoldDB" id="A0A6J4R780"/>
<name>A0A6J4R780_9ACTN</name>
<keyword evidence="2 4" id="KW-0238">DNA-binding</keyword>
<dbReference type="PROSITE" id="PS51900">
    <property type="entry name" value="CB"/>
    <property type="match status" value="1"/>
</dbReference>
<keyword evidence="3" id="KW-0233">DNA recombination</keyword>
<dbReference type="InterPro" id="IPR002104">
    <property type="entry name" value="Integrase_catalytic"/>
</dbReference>
<dbReference type="EMBL" id="CADCVF010000053">
    <property type="protein sequence ID" value="CAA9461057.1"/>
    <property type="molecule type" value="Genomic_DNA"/>
</dbReference>
<dbReference type="Pfam" id="PF14659">
    <property type="entry name" value="Phage_int_SAM_3"/>
    <property type="match status" value="1"/>
</dbReference>
<protein>
    <submittedName>
        <fullName evidence="7">Integrase</fullName>
    </submittedName>
</protein>